<keyword evidence="1" id="KW-0812">Transmembrane</keyword>
<evidence type="ECO:0000313" key="3">
    <source>
        <dbReference type="Proteomes" id="UP001642409"/>
    </source>
</evidence>
<keyword evidence="1" id="KW-0472">Membrane</keyword>
<feature type="transmembrane region" description="Helical" evidence="1">
    <location>
        <begin position="265"/>
        <end position="286"/>
    </location>
</feature>
<organism evidence="2 3">
    <name type="scientific">Hexamita inflata</name>
    <dbReference type="NCBI Taxonomy" id="28002"/>
    <lineage>
        <taxon>Eukaryota</taxon>
        <taxon>Metamonada</taxon>
        <taxon>Diplomonadida</taxon>
        <taxon>Hexamitidae</taxon>
        <taxon>Hexamitinae</taxon>
        <taxon>Hexamita</taxon>
    </lineage>
</organism>
<feature type="transmembrane region" description="Helical" evidence="1">
    <location>
        <begin position="368"/>
        <end position="391"/>
    </location>
</feature>
<keyword evidence="1" id="KW-1133">Transmembrane helix</keyword>
<reference evidence="2 3" key="1">
    <citation type="submission" date="2024-07" db="EMBL/GenBank/DDBJ databases">
        <authorList>
            <person name="Akdeniz Z."/>
        </authorList>
    </citation>
    <scope>NUCLEOTIDE SEQUENCE [LARGE SCALE GENOMIC DNA]</scope>
</reference>
<sequence>MINNKMINNKMINNKIDSVNGAFILIALVVQIHEKILKKIFSDSDNSKLTNIIRQSYISFSGISFIQGFNMHIQLNLKDYQISQLLKMAFYKYIEQQIPLTVTFILLSSIEEYKLQYCTNKQIYSQEFLQLPVMFGNNNQCGNIIHQVVCNFFLQLSIIAGYIMMKIVDKIQSSNAAVQYLKQHYGISQVKQVYIVLFISNFIAHNLVVMKISVQAQTMDLNVILRITQDAGSFYCGSVTAYYLYDKYPLQDIRETKIGSVVFKFLPHGIYGTIVFYSVILLDGLICQKLFQTSQNLINTFNIQRIFTYITVAIELSILCCDCKIIQVPLFTKISRSGLNFLLLSEIITFKIANSIGDIKIGPYNNSVIFLVSIGIIAIVVSIVQYVDYIWREILYFFKIY</sequence>
<feature type="transmembrane region" description="Helical" evidence="1">
    <location>
        <begin position="144"/>
        <end position="165"/>
    </location>
</feature>
<name>A0ABP1GUT9_9EUKA</name>
<evidence type="ECO:0000313" key="2">
    <source>
        <dbReference type="EMBL" id="CAL5979611.1"/>
    </source>
</evidence>
<accession>A0ABP1GUT9</accession>
<dbReference type="EMBL" id="CAXDID020000011">
    <property type="protein sequence ID" value="CAL5979611.1"/>
    <property type="molecule type" value="Genomic_DNA"/>
</dbReference>
<gene>
    <name evidence="2" type="ORF">HINF_LOCUS5758</name>
</gene>
<keyword evidence="3" id="KW-1185">Reference proteome</keyword>
<feature type="transmembrane region" description="Helical" evidence="1">
    <location>
        <begin position="224"/>
        <end position="245"/>
    </location>
</feature>
<protein>
    <submittedName>
        <fullName evidence="2">Hypothetical_protein</fullName>
    </submittedName>
</protein>
<evidence type="ECO:0000256" key="1">
    <source>
        <dbReference type="SAM" id="Phobius"/>
    </source>
</evidence>
<proteinExistence type="predicted"/>
<feature type="transmembrane region" description="Helical" evidence="1">
    <location>
        <begin position="193"/>
        <end position="212"/>
    </location>
</feature>
<comment type="caution">
    <text evidence="2">The sequence shown here is derived from an EMBL/GenBank/DDBJ whole genome shotgun (WGS) entry which is preliminary data.</text>
</comment>
<dbReference type="Proteomes" id="UP001642409">
    <property type="component" value="Unassembled WGS sequence"/>
</dbReference>